<dbReference type="EMBL" id="FNAG01000007">
    <property type="protein sequence ID" value="SDD79915.1"/>
    <property type="molecule type" value="Genomic_DNA"/>
</dbReference>
<dbReference type="RefSeq" id="WP_091243157.1">
    <property type="nucleotide sequence ID" value="NZ_FNAG01000007.1"/>
</dbReference>
<evidence type="ECO:0000313" key="5">
    <source>
        <dbReference type="EMBL" id="SDD79915.1"/>
    </source>
</evidence>
<accession>A0A1G6XR67</accession>
<dbReference type="InterPro" id="IPR056412">
    <property type="entry name" value="Ig_CycH"/>
</dbReference>
<dbReference type="STRING" id="265719.SAMN04488509_10783"/>
<dbReference type="InterPro" id="IPR051263">
    <property type="entry name" value="C-type_cytochrome_biogenesis"/>
</dbReference>
<dbReference type="Gene3D" id="1.25.40.10">
    <property type="entry name" value="Tetratricopeptide repeat domain"/>
    <property type="match status" value="1"/>
</dbReference>
<name>A0A1G6XR67_9GAMM</name>
<feature type="domain" description="Cytochrome c-type biogenesis protein H TPR" evidence="4">
    <location>
        <begin position="103"/>
        <end position="235"/>
    </location>
</feature>
<dbReference type="GO" id="GO:0005886">
    <property type="term" value="C:plasma membrane"/>
    <property type="evidence" value="ECO:0007669"/>
    <property type="project" value="TreeGrafter"/>
</dbReference>
<dbReference type="PANTHER" id="PTHR47870">
    <property type="entry name" value="CYTOCHROME C-TYPE BIOGENESIS PROTEIN CCMH"/>
    <property type="match status" value="1"/>
</dbReference>
<dbReference type="Proteomes" id="UP000199603">
    <property type="component" value="Unassembled WGS sequence"/>
</dbReference>
<gene>
    <name evidence="5" type="ORF">SAMN04488509_10783</name>
</gene>
<feature type="domain" description="Cytochrome c-type biogenesis protein H Ig-like" evidence="3">
    <location>
        <begin position="278"/>
        <end position="384"/>
    </location>
</feature>
<proteinExistence type="predicted"/>
<dbReference type="SUPFAM" id="SSF48452">
    <property type="entry name" value="TPR-like"/>
    <property type="match status" value="1"/>
</dbReference>
<dbReference type="InterPro" id="IPR056413">
    <property type="entry name" value="TPR_CcmH_CycH"/>
</dbReference>
<dbReference type="Pfam" id="PF23892">
    <property type="entry name" value="Ig_CycH"/>
    <property type="match status" value="1"/>
</dbReference>
<evidence type="ECO:0000259" key="4">
    <source>
        <dbReference type="Pfam" id="PF23914"/>
    </source>
</evidence>
<evidence type="ECO:0000256" key="2">
    <source>
        <dbReference type="ARBA" id="ARBA00022803"/>
    </source>
</evidence>
<keyword evidence="2" id="KW-0802">TPR repeat</keyword>
<dbReference type="OrthoDB" id="9776053at2"/>
<dbReference type="AlphaFoldDB" id="A0A1G6XR67"/>
<evidence type="ECO:0000256" key="1">
    <source>
        <dbReference type="ARBA" id="ARBA00022737"/>
    </source>
</evidence>
<keyword evidence="6" id="KW-1185">Reference proteome</keyword>
<keyword evidence="1" id="KW-0677">Repeat</keyword>
<dbReference type="InterPro" id="IPR011990">
    <property type="entry name" value="TPR-like_helical_dom_sf"/>
</dbReference>
<dbReference type="PANTHER" id="PTHR47870:SF4">
    <property type="entry name" value="CYTOCHROME C-TYPE BIOGENESIS PROTEIN CYCH"/>
    <property type="match status" value="1"/>
</dbReference>
<sequence length="388" mass="40251">MFWILAAVLGIAALAFVLRPLLKPPVLDEHADKRRALRAAAAAGAIGEDELHERLLALPVEPAPQPTPVGVVMAMAVLVPALGFGLYLQVGSPEALDPAAQVAPPAPTTMEEAIAALEARLAAEPNDVEGWVLLGRSRRAQEDFAAAEAAMAKAYALAADNVEVQIDYAEAKALATPSRRFQGESLALLQQAYAREPGNARAAWLLGIAAMQDGRPADAAKLWEPILAQMPADAPARPALTRQINDARQQAGLAPLPEASAPTAAAATPSVESTGARIEVAVELAAELAAQVPADAVLFVFARAPEGPRAPLAIQRLSAASLPTTLVLDQSMGMIEGMNLGTFPEVVVGARISASGNASPQSGDLEGLSEPLPVSTGRARVVIDRVLP</sequence>
<reference evidence="5 6" key="1">
    <citation type="submission" date="2016-10" db="EMBL/GenBank/DDBJ databases">
        <authorList>
            <person name="de Groot N.N."/>
        </authorList>
    </citation>
    <scope>NUCLEOTIDE SEQUENCE [LARGE SCALE GENOMIC DNA]</scope>
    <source>
        <strain evidence="5 6">DSM 16957</strain>
    </source>
</reference>
<evidence type="ECO:0000313" key="6">
    <source>
        <dbReference type="Proteomes" id="UP000199603"/>
    </source>
</evidence>
<protein>
    <submittedName>
        <fullName evidence="5">Cytochrome c-type biogenesis protein CcmH</fullName>
    </submittedName>
</protein>
<evidence type="ECO:0000259" key="3">
    <source>
        <dbReference type="Pfam" id="PF23892"/>
    </source>
</evidence>
<dbReference type="Pfam" id="PF23914">
    <property type="entry name" value="TPR_CcmH_CycH"/>
    <property type="match status" value="1"/>
</dbReference>
<organism evidence="5 6">
    <name type="scientific">Aquimonas voraii</name>
    <dbReference type="NCBI Taxonomy" id="265719"/>
    <lineage>
        <taxon>Bacteria</taxon>
        <taxon>Pseudomonadati</taxon>
        <taxon>Pseudomonadota</taxon>
        <taxon>Gammaproteobacteria</taxon>
        <taxon>Lysobacterales</taxon>
        <taxon>Lysobacteraceae</taxon>
        <taxon>Aquimonas</taxon>
    </lineage>
</organism>